<evidence type="ECO:0000256" key="7">
    <source>
        <dbReference type="ARBA" id="ARBA00022989"/>
    </source>
</evidence>
<dbReference type="PANTHER" id="PTHR10202:SF13">
    <property type="entry name" value="PRESENILIN HOMOLOG"/>
    <property type="match status" value="1"/>
</dbReference>
<feature type="transmembrane region" description="Helical" evidence="11">
    <location>
        <begin position="491"/>
        <end position="515"/>
    </location>
</feature>
<dbReference type="InterPro" id="IPR001108">
    <property type="entry name" value="Peptidase_A22A"/>
</dbReference>
<name>A0ABQ9XVY3_9EUKA</name>
<keyword evidence="5" id="KW-0256">Endoplasmic reticulum</keyword>
<dbReference type="Proteomes" id="UP001281761">
    <property type="component" value="Unassembled WGS sequence"/>
</dbReference>
<evidence type="ECO:0000313" key="13">
    <source>
        <dbReference type="Proteomes" id="UP001281761"/>
    </source>
</evidence>
<evidence type="ECO:0000256" key="8">
    <source>
        <dbReference type="ARBA" id="ARBA00023034"/>
    </source>
</evidence>
<dbReference type="InterPro" id="IPR006639">
    <property type="entry name" value="Preselin/SPP"/>
</dbReference>
<protein>
    <submittedName>
        <fullName evidence="12">Presenilin like protein</fullName>
        <ecNumber evidence="12">3.4.23.-</ecNumber>
    </submittedName>
</protein>
<gene>
    <name evidence="12" type="ORF">BLNAU_9488</name>
</gene>
<comment type="subcellular location">
    <subcellularLocation>
        <location evidence="1">Endoplasmic reticulum membrane</location>
        <topology evidence="1">Multi-pass membrane protein</topology>
    </subcellularLocation>
    <subcellularLocation>
        <location evidence="2">Golgi apparatus membrane</location>
        <topology evidence="2">Multi-pass membrane protein</topology>
    </subcellularLocation>
</comment>
<dbReference type="InterPro" id="IPR042524">
    <property type="entry name" value="Presenilin_C"/>
</dbReference>
<evidence type="ECO:0000256" key="10">
    <source>
        <dbReference type="SAM" id="MobiDB-lite"/>
    </source>
</evidence>
<feature type="transmembrane region" description="Helical" evidence="11">
    <location>
        <begin position="521"/>
        <end position="540"/>
    </location>
</feature>
<evidence type="ECO:0000313" key="12">
    <source>
        <dbReference type="EMBL" id="KAK2955629.1"/>
    </source>
</evidence>
<dbReference type="EC" id="3.4.23.-" evidence="12"/>
<evidence type="ECO:0000256" key="6">
    <source>
        <dbReference type="ARBA" id="ARBA00022976"/>
    </source>
</evidence>
<comment type="similarity">
    <text evidence="3">Belongs to the peptidase A22A family.</text>
</comment>
<feature type="region of interest" description="Disordered" evidence="10">
    <location>
        <begin position="1"/>
        <end position="65"/>
    </location>
</feature>
<evidence type="ECO:0000256" key="9">
    <source>
        <dbReference type="ARBA" id="ARBA00023136"/>
    </source>
</evidence>
<feature type="transmembrane region" description="Helical" evidence="11">
    <location>
        <begin position="83"/>
        <end position="102"/>
    </location>
</feature>
<keyword evidence="6" id="KW-0914">Notch signaling pathway</keyword>
<evidence type="ECO:0000256" key="3">
    <source>
        <dbReference type="ARBA" id="ARBA00008604"/>
    </source>
</evidence>
<keyword evidence="8" id="KW-0333">Golgi apparatus</keyword>
<keyword evidence="7 11" id="KW-1133">Transmembrane helix</keyword>
<feature type="compositionally biased region" description="Basic and acidic residues" evidence="10">
    <location>
        <begin position="321"/>
        <end position="361"/>
    </location>
</feature>
<feature type="transmembrane region" description="Helical" evidence="11">
    <location>
        <begin position="261"/>
        <end position="282"/>
    </location>
</feature>
<evidence type="ECO:0000256" key="1">
    <source>
        <dbReference type="ARBA" id="ARBA00004477"/>
    </source>
</evidence>
<feature type="region of interest" description="Disordered" evidence="10">
    <location>
        <begin position="321"/>
        <end position="461"/>
    </location>
</feature>
<dbReference type="SMART" id="SM00730">
    <property type="entry name" value="PSN"/>
    <property type="match status" value="1"/>
</dbReference>
<keyword evidence="13" id="KW-1185">Reference proteome</keyword>
<feature type="compositionally biased region" description="Basic and acidic residues" evidence="10">
    <location>
        <begin position="405"/>
        <end position="454"/>
    </location>
</feature>
<organism evidence="12 13">
    <name type="scientific">Blattamonas nauphoetae</name>
    <dbReference type="NCBI Taxonomy" id="2049346"/>
    <lineage>
        <taxon>Eukaryota</taxon>
        <taxon>Metamonada</taxon>
        <taxon>Preaxostyla</taxon>
        <taxon>Oxymonadida</taxon>
        <taxon>Blattamonas</taxon>
    </lineage>
</organism>
<reference evidence="12 13" key="1">
    <citation type="journal article" date="2022" name="bioRxiv">
        <title>Genomics of Preaxostyla Flagellates Illuminates Evolutionary Transitions and the Path Towards Mitochondrial Loss.</title>
        <authorList>
            <person name="Novak L.V.F."/>
            <person name="Treitli S.C."/>
            <person name="Pyrih J."/>
            <person name="Halakuc P."/>
            <person name="Pipaliya S.V."/>
            <person name="Vacek V."/>
            <person name="Brzon O."/>
            <person name="Soukal P."/>
            <person name="Eme L."/>
            <person name="Dacks J.B."/>
            <person name="Karnkowska A."/>
            <person name="Elias M."/>
            <person name="Hampl V."/>
        </authorList>
    </citation>
    <scope>NUCLEOTIDE SEQUENCE [LARGE SCALE GENOMIC DNA]</scope>
    <source>
        <strain evidence="12">NAU3</strain>
        <tissue evidence="12">Gut</tissue>
    </source>
</reference>
<sequence length="554" mass="62258">MQPNTDAFRPEEEDPPQQFPGDDNDNTQTEESPLENDISETAPLTNAEPQPLVDPPKKKKRVRRRHFDKESDVEIHAASMNSVILPVTITMLIVIFVILSIGSNGNLFDSLFPTTTTPQGFVAPWGPTASGVSPGEDSDLWKTVLISVAIAVGVVLLVVIMTFIIFCCYKAGHTKFIYVWLMIAVGLLMFGFGGVLIVKLLQRYNIPMDIVSFIFITINIGGLAIVSIFWASPLIVQQIMLVYVSAVMAWALTMFPEWTAWILLVAIAIYDIFAVLCPCCALNQIVDISNERDEPIPGLLYSAALGSGTMERLREEGLSEEELKLKREQDEQNRLREEQYARNRERRAELEEQRKKKEKAERKKRKSRIQAEEMHQPTAVSSSTPPEGPPIVSDYANHPPDVIIDESHLPVPHDHETERAQTDTEAEQEARLVQRRDQQRMEDRSRMVEVKRDEVEDDDDDDIDADGTLGLGLGDFIFYSILIARAALTDWTTLVSCFFSILFGLAMTVVLLALFRHALPALPISIFSATAVYFISRFLFAPFANRTVYLGLVL</sequence>
<feature type="transmembrane region" description="Helical" evidence="11">
    <location>
        <begin position="176"/>
        <end position="198"/>
    </location>
</feature>
<evidence type="ECO:0000256" key="2">
    <source>
        <dbReference type="ARBA" id="ARBA00004653"/>
    </source>
</evidence>
<comment type="caution">
    <text evidence="12">The sequence shown here is derived from an EMBL/GenBank/DDBJ whole genome shotgun (WGS) entry which is preliminary data.</text>
</comment>
<evidence type="ECO:0000256" key="4">
    <source>
        <dbReference type="ARBA" id="ARBA00022692"/>
    </source>
</evidence>
<evidence type="ECO:0000256" key="11">
    <source>
        <dbReference type="SAM" id="Phobius"/>
    </source>
</evidence>
<dbReference type="GO" id="GO:0016787">
    <property type="term" value="F:hydrolase activity"/>
    <property type="evidence" value="ECO:0007669"/>
    <property type="project" value="UniProtKB-KW"/>
</dbReference>
<evidence type="ECO:0000256" key="5">
    <source>
        <dbReference type="ARBA" id="ARBA00022824"/>
    </source>
</evidence>
<dbReference type="Pfam" id="PF01080">
    <property type="entry name" value="Presenilin"/>
    <property type="match status" value="1"/>
</dbReference>
<dbReference type="EMBL" id="JARBJD010000065">
    <property type="protein sequence ID" value="KAK2955629.1"/>
    <property type="molecule type" value="Genomic_DNA"/>
</dbReference>
<keyword evidence="12" id="KW-0378">Hydrolase</keyword>
<keyword evidence="4 11" id="KW-0812">Transmembrane</keyword>
<keyword evidence="9 11" id="KW-0472">Membrane</keyword>
<feature type="transmembrane region" description="Helical" evidence="11">
    <location>
        <begin position="238"/>
        <end position="255"/>
    </location>
</feature>
<proteinExistence type="inferred from homology"/>
<dbReference type="PANTHER" id="PTHR10202">
    <property type="entry name" value="PRESENILIN"/>
    <property type="match status" value="1"/>
</dbReference>
<accession>A0ABQ9XVY3</accession>
<feature type="transmembrane region" description="Helical" evidence="11">
    <location>
        <begin position="144"/>
        <end position="169"/>
    </location>
</feature>
<dbReference type="Gene3D" id="1.10.472.100">
    <property type="entry name" value="Presenilin"/>
    <property type="match status" value="1"/>
</dbReference>
<feature type="transmembrane region" description="Helical" evidence="11">
    <location>
        <begin position="210"/>
        <end position="231"/>
    </location>
</feature>